<feature type="non-terminal residue" evidence="1">
    <location>
        <position position="62"/>
    </location>
</feature>
<keyword evidence="2" id="KW-1185">Reference proteome</keyword>
<sequence>KRAPYIAYLTRCRQGLQTSQAHLERLLQRVLRDKEVANRYFTTVCVRLLLEHMESKMLDFIK</sequence>
<proteinExistence type="predicted"/>
<gene>
    <name evidence="1" type="ORF">M9458_018411</name>
</gene>
<dbReference type="AlphaFoldDB" id="A0ABD0QL10"/>
<accession>A0ABD0QL10</accession>
<evidence type="ECO:0000313" key="1">
    <source>
        <dbReference type="EMBL" id="KAL0186741.1"/>
    </source>
</evidence>
<comment type="caution">
    <text evidence="1">The sequence shown here is derived from an EMBL/GenBank/DDBJ whole genome shotgun (WGS) entry which is preliminary data.</text>
</comment>
<name>A0ABD0QL10_CIRMR</name>
<dbReference type="Proteomes" id="UP001529510">
    <property type="component" value="Unassembled WGS sequence"/>
</dbReference>
<dbReference type="EMBL" id="JAMKFB020000008">
    <property type="protein sequence ID" value="KAL0186741.1"/>
    <property type="molecule type" value="Genomic_DNA"/>
</dbReference>
<reference evidence="1 2" key="1">
    <citation type="submission" date="2024-05" db="EMBL/GenBank/DDBJ databases">
        <title>Genome sequencing and assembly of Indian major carp, Cirrhinus mrigala (Hamilton, 1822).</title>
        <authorList>
            <person name="Mohindra V."/>
            <person name="Chowdhury L.M."/>
            <person name="Lal K."/>
            <person name="Jena J.K."/>
        </authorList>
    </citation>
    <scope>NUCLEOTIDE SEQUENCE [LARGE SCALE GENOMIC DNA]</scope>
    <source>
        <strain evidence="1">CM1030</strain>
        <tissue evidence="1">Blood</tissue>
    </source>
</reference>
<evidence type="ECO:0000313" key="2">
    <source>
        <dbReference type="Proteomes" id="UP001529510"/>
    </source>
</evidence>
<protein>
    <submittedName>
        <fullName evidence="1">Uncharacterized protein</fullName>
    </submittedName>
</protein>
<organism evidence="1 2">
    <name type="scientific">Cirrhinus mrigala</name>
    <name type="common">Mrigala</name>
    <dbReference type="NCBI Taxonomy" id="683832"/>
    <lineage>
        <taxon>Eukaryota</taxon>
        <taxon>Metazoa</taxon>
        <taxon>Chordata</taxon>
        <taxon>Craniata</taxon>
        <taxon>Vertebrata</taxon>
        <taxon>Euteleostomi</taxon>
        <taxon>Actinopterygii</taxon>
        <taxon>Neopterygii</taxon>
        <taxon>Teleostei</taxon>
        <taxon>Ostariophysi</taxon>
        <taxon>Cypriniformes</taxon>
        <taxon>Cyprinidae</taxon>
        <taxon>Labeoninae</taxon>
        <taxon>Labeonini</taxon>
        <taxon>Cirrhinus</taxon>
    </lineage>
</organism>
<feature type="non-terminal residue" evidence="1">
    <location>
        <position position="1"/>
    </location>
</feature>